<dbReference type="Pfam" id="PF01266">
    <property type="entry name" value="DAO"/>
    <property type="match status" value="1"/>
</dbReference>
<dbReference type="GO" id="GO:0003884">
    <property type="term" value="F:D-amino-acid oxidase activity"/>
    <property type="evidence" value="ECO:0007669"/>
    <property type="project" value="UniProtKB-EC"/>
</dbReference>
<evidence type="ECO:0000256" key="1">
    <source>
        <dbReference type="ARBA" id="ARBA00001974"/>
    </source>
</evidence>
<dbReference type="PANTHER" id="PTHR11530">
    <property type="entry name" value="D-AMINO ACID OXIDASE"/>
    <property type="match status" value="1"/>
</dbReference>
<organism evidence="10 11">
    <name type="scientific">Nocardia goodfellowii</name>
    <dbReference type="NCBI Taxonomy" id="882446"/>
    <lineage>
        <taxon>Bacteria</taxon>
        <taxon>Bacillati</taxon>
        <taxon>Actinomycetota</taxon>
        <taxon>Actinomycetes</taxon>
        <taxon>Mycobacteriales</taxon>
        <taxon>Nocardiaceae</taxon>
        <taxon>Nocardia</taxon>
    </lineage>
</organism>
<keyword evidence="3" id="KW-0285">Flavoprotein</keyword>
<evidence type="ECO:0000259" key="9">
    <source>
        <dbReference type="Pfam" id="PF01266"/>
    </source>
</evidence>
<dbReference type="InterPro" id="IPR006076">
    <property type="entry name" value="FAD-dep_OxRdtase"/>
</dbReference>
<accession>A0ABS4Q9S0</accession>
<comment type="caution">
    <text evidence="10">The sequence shown here is derived from an EMBL/GenBank/DDBJ whole genome shotgun (WGS) entry which is preliminary data.</text>
</comment>
<dbReference type="EMBL" id="JAGGMR010000001">
    <property type="protein sequence ID" value="MBP2188446.1"/>
    <property type="molecule type" value="Genomic_DNA"/>
</dbReference>
<dbReference type="InterPro" id="IPR006181">
    <property type="entry name" value="D-amino_acid_oxidase_CS"/>
</dbReference>
<gene>
    <name evidence="10" type="ORF">BJ987_001347</name>
</gene>
<dbReference type="EC" id="1.4.3.3" evidence="6"/>
<dbReference type="PIRSF" id="PIRSF000189">
    <property type="entry name" value="D-aa_oxidase"/>
    <property type="match status" value="1"/>
</dbReference>
<keyword evidence="5 10" id="KW-0560">Oxidoreductase</keyword>
<dbReference type="RefSeq" id="WP_209885710.1">
    <property type="nucleotide sequence ID" value="NZ_JAGGMR010000001.1"/>
</dbReference>
<evidence type="ECO:0000256" key="8">
    <source>
        <dbReference type="ARBA" id="ARBA00049547"/>
    </source>
</evidence>
<name>A0ABS4Q9S0_9NOCA</name>
<evidence type="ECO:0000256" key="5">
    <source>
        <dbReference type="ARBA" id="ARBA00023002"/>
    </source>
</evidence>
<evidence type="ECO:0000256" key="4">
    <source>
        <dbReference type="ARBA" id="ARBA00022827"/>
    </source>
</evidence>
<dbReference type="Gene3D" id="3.30.9.10">
    <property type="entry name" value="D-Amino Acid Oxidase, subunit A, domain 2"/>
    <property type="match status" value="1"/>
</dbReference>
<dbReference type="PANTHER" id="PTHR11530:SF11">
    <property type="entry name" value="D-ASPARTATE OXIDASE"/>
    <property type="match status" value="1"/>
</dbReference>
<sequence>MSDADVVVLGGGVAGLTTAIVLAERGARVRVWAKELAPWTTSAVAGALIWPYHVEPAELVGPWAVRSLREYEKLADAPATGVRLVTGVHADTPLDFMPVWTGALDGAREATAAELPEGFTQGLRATVPLLDMRVHLDYLTRRLAAAGGVLEERAVAGFGAATRAAPVIVNCTGLGARTLVPDTSVRPVRGQIVVVENPGLTEWFAAAGADLTYLLPRPGYVILGGTAQPGSWDLIPNPATARAIVARCARIQPALADARILEHRVGLRPSRPVVRVEREQLDGALLVHNYGHGGAGVTVAWGCAEAAAALI</sequence>
<dbReference type="InterPro" id="IPR023209">
    <property type="entry name" value="DAO"/>
</dbReference>
<comment type="catalytic activity">
    <reaction evidence="8">
        <text>a D-alpha-amino acid + O2 + H2O = a 2-oxocarboxylate + H2O2 + NH4(+)</text>
        <dbReference type="Rhea" id="RHEA:21816"/>
        <dbReference type="ChEBI" id="CHEBI:15377"/>
        <dbReference type="ChEBI" id="CHEBI:15379"/>
        <dbReference type="ChEBI" id="CHEBI:16240"/>
        <dbReference type="ChEBI" id="CHEBI:28938"/>
        <dbReference type="ChEBI" id="CHEBI:35179"/>
        <dbReference type="ChEBI" id="CHEBI:59871"/>
        <dbReference type="EC" id="1.4.3.3"/>
    </reaction>
    <physiologicalReaction direction="left-to-right" evidence="8">
        <dbReference type="Rhea" id="RHEA:21817"/>
    </physiologicalReaction>
</comment>
<comment type="similarity">
    <text evidence="2">Belongs to the DAMOX/DASOX family.</text>
</comment>
<evidence type="ECO:0000256" key="6">
    <source>
        <dbReference type="ARBA" id="ARBA00039101"/>
    </source>
</evidence>
<dbReference type="SUPFAM" id="SSF54373">
    <property type="entry name" value="FAD-linked reductases, C-terminal domain"/>
    <property type="match status" value="1"/>
</dbReference>
<keyword evidence="4" id="KW-0274">FAD</keyword>
<dbReference type="SUPFAM" id="SSF51971">
    <property type="entry name" value="Nucleotide-binding domain"/>
    <property type="match status" value="1"/>
</dbReference>
<evidence type="ECO:0000313" key="11">
    <source>
        <dbReference type="Proteomes" id="UP001519325"/>
    </source>
</evidence>
<protein>
    <recommendedName>
        <fullName evidence="7">D-amino-acid oxidase</fullName>
        <ecNumber evidence="6">1.4.3.3</ecNumber>
    </recommendedName>
</protein>
<comment type="cofactor">
    <cofactor evidence="1">
        <name>FAD</name>
        <dbReference type="ChEBI" id="CHEBI:57692"/>
    </cofactor>
</comment>
<feature type="domain" description="FAD dependent oxidoreductase" evidence="9">
    <location>
        <begin position="5"/>
        <end position="310"/>
    </location>
</feature>
<evidence type="ECO:0000313" key="10">
    <source>
        <dbReference type="EMBL" id="MBP2188446.1"/>
    </source>
</evidence>
<proteinExistence type="inferred from homology"/>
<evidence type="ECO:0000256" key="2">
    <source>
        <dbReference type="ARBA" id="ARBA00006730"/>
    </source>
</evidence>
<dbReference type="Gene3D" id="3.40.50.720">
    <property type="entry name" value="NAD(P)-binding Rossmann-like Domain"/>
    <property type="match status" value="1"/>
</dbReference>
<evidence type="ECO:0000256" key="7">
    <source>
        <dbReference type="ARBA" id="ARBA00039751"/>
    </source>
</evidence>
<dbReference type="PROSITE" id="PS00677">
    <property type="entry name" value="DAO"/>
    <property type="match status" value="1"/>
</dbReference>
<evidence type="ECO:0000256" key="3">
    <source>
        <dbReference type="ARBA" id="ARBA00022630"/>
    </source>
</evidence>
<reference evidence="10 11" key="1">
    <citation type="submission" date="2021-03" db="EMBL/GenBank/DDBJ databases">
        <title>Sequencing the genomes of 1000 actinobacteria strains.</title>
        <authorList>
            <person name="Klenk H.-P."/>
        </authorList>
    </citation>
    <scope>NUCLEOTIDE SEQUENCE [LARGE SCALE GENOMIC DNA]</scope>
    <source>
        <strain evidence="10 11">DSM 45516</strain>
    </source>
</reference>
<dbReference type="Proteomes" id="UP001519325">
    <property type="component" value="Unassembled WGS sequence"/>
</dbReference>
<keyword evidence="11" id="KW-1185">Reference proteome</keyword>